<dbReference type="Proteomes" id="UP000217163">
    <property type="component" value="Unassembled WGS sequence"/>
</dbReference>
<evidence type="ECO:0000313" key="2">
    <source>
        <dbReference type="Proteomes" id="UP000217163"/>
    </source>
</evidence>
<comment type="caution">
    <text evidence="1">The sequence shown here is derived from an EMBL/GenBank/DDBJ whole genome shotgun (WGS) entry which is preliminary data.</text>
</comment>
<protein>
    <submittedName>
        <fullName evidence="1">Uncharacterized protein</fullName>
    </submittedName>
</protein>
<sequence length="102" mass="12147">MFFSIFVKAPIADGQFHIWWIARRLIVTWRKYSNFFFKYIIENDLNAIFIPVTEILVTNKVIGVSRIDCNMCNFNLVICCDDFEYAPCIESFRIWCDSARCR</sequence>
<dbReference type="AlphaFoldDB" id="A0A261WHS3"/>
<dbReference type="EMBL" id="NKQU01000569">
    <property type="protein sequence ID" value="OZI85689.1"/>
    <property type="molecule type" value="Genomic_DNA"/>
</dbReference>
<gene>
    <name evidence="1" type="ORF">CFN58_16735</name>
</gene>
<name>A0A261WHS3_9PSED</name>
<accession>A0A261WHS3</accession>
<reference evidence="2" key="1">
    <citation type="journal article" date="2016" name="Sci. Rep.">
        <title>Genome analysis of the kiwifruit canker pathogen Pseudomonas syringae pv. actinidiae biovar 5.</title>
        <authorList>
            <person name="Fujikawa T."/>
            <person name="Sawada H."/>
        </authorList>
    </citation>
    <scope>NUCLEOTIDE SEQUENCE [LARGE SCALE GENOMIC DNA]</scope>
    <source>
        <strain evidence="2">MAFF 212061</strain>
    </source>
</reference>
<organism evidence="1 2">
    <name type="scientific">Pseudomonas avellanae</name>
    <dbReference type="NCBI Taxonomy" id="46257"/>
    <lineage>
        <taxon>Bacteria</taxon>
        <taxon>Pseudomonadati</taxon>
        <taxon>Pseudomonadota</taxon>
        <taxon>Gammaproteobacteria</taxon>
        <taxon>Pseudomonadales</taxon>
        <taxon>Pseudomonadaceae</taxon>
        <taxon>Pseudomonas</taxon>
    </lineage>
</organism>
<proteinExistence type="predicted"/>
<evidence type="ECO:0000313" key="1">
    <source>
        <dbReference type="EMBL" id="OZI85689.1"/>
    </source>
</evidence>